<dbReference type="AlphaFoldDB" id="A0A6N8EVN6"/>
<dbReference type="Gene3D" id="3.30.457.10">
    <property type="entry name" value="Copper amine oxidase-like, N-terminal domain"/>
    <property type="match status" value="2"/>
</dbReference>
<name>A0A6N8EVN6_PAEMA</name>
<feature type="domain" description="Copper amine oxidase-like N-terminal" evidence="2">
    <location>
        <begin position="698"/>
        <end position="808"/>
    </location>
</feature>
<gene>
    <name evidence="3" type="ORF">GNQ08_14870</name>
</gene>
<dbReference type="Pfam" id="PF07833">
    <property type="entry name" value="Cu_amine_oxidN1"/>
    <property type="match status" value="1"/>
</dbReference>
<evidence type="ECO:0000313" key="4">
    <source>
        <dbReference type="Proteomes" id="UP000442469"/>
    </source>
</evidence>
<accession>A0A6N8EVN6</accession>
<evidence type="ECO:0000256" key="1">
    <source>
        <dbReference type="SAM" id="Phobius"/>
    </source>
</evidence>
<reference evidence="3 4" key="1">
    <citation type="submission" date="2019-11" db="EMBL/GenBank/DDBJ databases">
        <title>Draft genome sequences of five Paenibacillus species of dairy origin.</title>
        <authorList>
            <person name="Olajide A.M."/>
            <person name="Chen S."/>
            <person name="Lapointe G."/>
        </authorList>
    </citation>
    <scope>NUCLEOTIDE SEQUENCE [LARGE SCALE GENOMIC DNA]</scope>
    <source>
        <strain evidence="3 4">3CT49</strain>
    </source>
</reference>
<dbReference type="InterPro" id="IPR036582">
    <property type="entry name" value="Mao_N_sf"/>
</dbReference>
<proteinExistence type="predicted"/>
<dbReference type="SUPFAM" id="SSF55383">
    <property type="entry name" value="Copper amine oxidase, domain N"/>
    <property type="match status" value="2"/>
</dbReference>
<keyword evidence="1" id="KW-1133">Transmembrane helix</keyword>
<dbReference type="InterPro" id="IPR012854">
    <property type="entry name" value="Cu_amine_oxidase-like_N"/>
</dbReference>
<comment type="caution">
    <text evidence="3">The sequence shown here is derived from an EMBL/GenBank/DDBJ whole genome shotgun (WGS) entry which is preliminary data.</text>
</comment>
<dbReference type="Proteomes" id="UP000442469">
    <property type="component" value="Unassembled WGS sequence"/>
</dbReference>
<keyword evidence="1" id="KW-0812">Transmembrane</keyword>
<protein>
    <submittedName>
        <fullName evidence="3">Copper amine oxidase N-terminal domain-containing protein</fullName>
    </submittedName>
</protein>
<evidence type="ECO:0000313" key="3">
    <source>
        <dbReference type="EMBL" id="MUG23674.1"/>
    </source>
</evidence>
<dbReference type="EMBL" id="WNZZ01000010">
    <property type="protein sequence ID" value="MUG23674.1"/>
    <property type="molecule type" value="Genomic_DNA"/>
</dbReference>
<sequence>MSDTTRHKENNTVIDEVQGGEKKVMTKFNKRIINVLATATLVAGVAAPVTAIVAPSAVEAASNGSITAMTTPSVVANDKEQAVGSVKFEIPKFSTLHDGDELVIELPFDMPKSSATDAAYNVIPGVEFSAFGSKPTDARNKLELRSVHEDDAMPTGGKFVINPKTSDEGKISLKYEGPDWYFDNDPAVFMLTLGALVIDSKDEAFVKFTAPGISPFPQTSGDGVRVATVADDKNSVNLSFGSLDTSNEDFSPKIVIEEPFAGALNSKDTEIRVKLPSGYVWTDHKEYKTVWGNFEAKWLDVNVDKKDDRELVIKVLADADNREKKTVSKVEIPFNFRVDDSTKVKKGDIIAKISGRTSANINEGKIGTYGEYEATLTAEDNPTLIAGQDEQEIADFHLTETIGESLVTGANGRYLELTLPEGARWQQEYVYDDGHGVEKENKPDKSSFPVLKDEGVTLTFDGFTGNNNRTAKFKVERDPKDLDAATLDFEDIEVALAADFTGDLKIAVSGSAGVKGEVTVAKVIAPVTATSKNAPEVIIGAREQKGADFTITENKAGALKNQGEVVLDLPEGVRFASKPTLKVTSGDLEISNVKLIKYNGTDDNAVSFRVDSESDTASTISVTDLNLILDRTVPEGTVTLSVVGGEGNAVAETAAYSDWEDNDTVAKVEVAKVSTPAPVEDSKGNTVSIFKIGSTSYTVNGATYTADVAPYIENGRTFLPVRYVADALGVAPQNIKFDKKTSTVTLLKGDRIVQIKLKTNILTVNGAVINMDVKAITKNNRTVLPISWVGQALGADIKWDKDTNTVTVTQVK</sequence>
<dbReference type="RefSeq" id="WP_155620246.1">
    <property type="nucleotide sequence ID" value="NZ_WNZZ01000010.1"/>
</dbReference>
<organism evidence="3 4">
    <name type="scientific">Paenibacillus macerans</name>
    <name type="common">Bacillus macerans</name>
    <dbReference type="NCBI Taxonomy" id="44252"/>
    <lineage>
        <taxon>Bacteria</taxon>
        <taxon>Bacillati</taxon>
        <taxon>Bacillota</taxon>
        <taxon>Bacilli</taxon>
        <taxon>Bacillales</taxon>
        <taxon>Paenibacillaceae</taxon>
        <taxon>Paenibacillus</taxon>
    </lineage>
</organism>
<evidence type="ECO:0000259" key="2">
    <source>
        <dbReference type="Pfam" id="PF07833"/>
    </source>
</evidence>
<feature type="transmembrane region" description="Helical" evidence="1">
    <location>
        <begin position="32"/>
        <end position="54"/>
    </location>
</feature>
<keyword evidence="1" id="KW-0472">Membrane</keyword>